<dbReference type="Proteomes" id="UP000030755">
    <property type="component" value="Unassembled WGS sequence"/>
</dbReference>
<dbReference type="HOGENOM" id="CLU_1670386_0_0_1"/>
<accession>A0A075AN12</accession>
<organism evidence="1 2">
    <name type="scientific">Rozella allomycis (strain CSF55)</name>
    <dbReference type="NCBI Taxonomy" id="988480"/>
    <lineage>
        <taxon>Eukaryota</taxon>
        <taxon>Fungi</taxon>
        <taxon>Fungi incertae sedis</taxon>
        <taxon>Cryptomycota</taxon>
        <taxon>Cryptomycota incertae sedis</taxon>
        <taxon>Rozella</taxon>
    </lineage>
</organism>
<proteinExistence type="predicted"/>
<gene>
    <name evidence="1" type="ORF">O9G_006391</name>
</gene>
<name>A0A075AN12_ROZAC</name>
<dbReference type="AlphaFoldDB" id="A0A075AN12"/>
<dbReference type="EMBL" id="KE561302">
    <property type="protein sequence ID" value="EPZ31088.1"/>
    <property type="molecule type" value="Genomic_DNA"/>
</dbReference>
<evidence type="ECO:0000313" key="1">
    <source>
        <dbReference type="EMBL" id="EPZ31088.1"/>
    </source>
</evidence>
<dbReference type="Pfam" id="PF14223">
    <property type="entry name" value="Retrotran_gag_2"/>
    <property type="match status" value="1"/>
</dbReference>
<reference evidence="1 2" key="1">
    <citation type="journal article" date="2013" name="Curr. Biol.">
        <title>Shared signatures of parasitism and phylogenomics unite Cryptomycota and microsporidia.</title>
        <authorList>
            <person name="James T.Y."/>
            <person name="Pelin A."/>
            <person name="Bonen L."/>
            <person name="Ahrendt S."/>
            <person name="Sain D."/>
            <person name="Corradi N."/>
            <person name="Stajich J.E."/>
        </authorList>
    </citation>
    <scope>NUCLEOTIDE SEQUENCE [LARGE SCALE GENOMIC DNA]</scope>
    <source>
        <strain evidence="1 2">CSF55</strain>
    </source>
</reference>
<sequence length="158" mass="17666">MRSILKDRNLWVAIENGPVGNEEKDRLAQIQLKRCVAPKYLAEIEPLKTAKEMWALLAKLESKGVSNVLNIFYALMVTEMKDDEHPADFFTKFKEQMNKLVDLGLPMSDGIFGILALKALPGKYAVIKGLLGLHPDMSTFTVDLVASSALSHYESEQL</sequence>
<evidence type="ECO:0000313" key="2">
    <source>
        <dbReference type="Proteomes" id="UP000030755"/>
    </source>
</evidence>
<protein>
    <submittedName>
        <fullName evidence="1">Uncharacterized protein</fullName>
    </submittedName>
</protein>
<keyword evidence="2" id="KW-1185">Reference proteome</keyword>
<feature type="non-terminal residue" evidence="1">
    <location>
        <position position="158"/>
    </location>
</feature>